<dbReference type="EMBL" id="REGN01001332">
    <property type="protein sequence ID" value="RNA35371.1"/>
    <property type="molecule type" value="Genomic_DNA"/>
</dbReference>
<sequence>MMLSKLEPNRHDQDTIRYFGQSVPIFICGHLDRPKNRPSIWRPVSLAVYFLDRQNKRGKFLQFLHELKLGIYISTNPNELILALKKLMSEAASGPD</sequence>
<accession>A0A3M7SHZ8</accession>
<organism evidence="1 2">
    <name type="scientific">Brachionus plicatilis</name>
    <name type="common">Marine rotifer</name>
    <name type="synonym">Brachionus muelleri</name>
    <dbReference type="NCBI Taxonomy" id="10195"/>
    <lineage>
        <taxon>Eukaryota</taxon>
        <taxon>Metazoa</taxon>
        <taxon>Spiralia</taxon>
        <taxon>Gnathifera</taxon>
        <taxon>Rotifera</taxon>
        <taxon>Eurotatoria</taxon>
        <taxon>Monogononta</taxon>
        <taxon>Pseudotrocha</taxon>
        <taxon>Ploima</taxon>
        <taxon>Brachionidae</taxon>
        <taxon>Brachionus</taxon>
    </lineage>
</organism>
<gene>
    <name evidence="1" type="ORF">BpHYR1_019592</name>
</gene>
<comment type="caution">
    <text evidence="1">The sequence shown here is derived from an EMBL/GenBank/DDBJ whole genome shotgun (WGS) entry which is preliminary data.</text>
</comment>
<dbReference type="AlphaFoldDB" id="A0A3M7SHZ8"/>
<dbReference type="Proteomes" id="UP000276133">
    <property type="component" value="Unassembled WGS sequence"/>
</dbReference>
<name>A0A3M7SHZ8_BRAPC</name>
<keyword evidence="2" id="KW-1185">Reference proteome</keyword>
<evidence type="ECO:0000313" key="1">
    <source>
        <dbReference type="EMBL" id="RNA35371.1"/>
    </source>
</evidence>
<proteinExistence type="predicted"/>
<reference evidence="1 2" key="1">
    <citation type="journal article" date="2018" name="Sci. Rep.">
        <title>Genomic signatures of local adaptation to the degree of environmental predictability in rotifers.</title>
        <authorList>
            <person name="Franch-Gras L."/>
            <person name="Hahn C."/>
            <person name="Garcia-Roger E.M."/>
            <person name="Carmona M.J."/>
            <person name="Serra M."/>
            <person name="Gomez A."/>
        </authorList>
    </citation>
    <scope>NUCLEOTIDE SEQUENCE [LARGE SCALE GENOMIC DNA]</scope>
    <source>
        <strain evidence="1">HYR1</strain>
    </source>
</reference>
<evidence type="ECO:0000313" key="2">
    <source>
        <dbReference type="Proteomes" id="UP000276133"/>
    </source>
</evidence>
<protein>
    <submittedName>
        <fullName evidence="1">Uncharacterized protein</fullName>
    </submittedName>
</protein>